<evidence type="ECO:0000313" key="3">
    <source>
        <dbReference type="Proteomes" id="UP000796761"/>
    </source>
</evidence>
<evidence type="ECO:0000256" key="1">
    <source>
        <dbReference type="SAM" id="MobiDB-lite"/>
    </source>
</evidence>
<feature type="compositionally biased region" description="Low complexity" evidence="1">
    <location>
        <begin position="155"/>
        <end position="165"/>
    </location>
</feature>
<dbReference type="OrthoDB" id="10071093at2759"/>
<feature type="region of interest" description="Disordered" evidence="1">
    <location>
        <begin position="113"/>
        <end position="218"/>
    </location>
</feature>
<dbReference type="Proteomes" id="UP000796761">
    <property type="component" value="Unassembled WGS sequence"/>
</dbReference>
<feature type="compositionally biased region" description="Basic residues" evidence="1">
    <location>
        <begin position="203"/>
        <end position="218"/>
    </location>
</feature>
<dbReference type="EMBL" id="SWJQ01001623">
    <property type="protein sequence ID" value="TRZ07802.1"/>
    <property type="molecule type" value="Genomic_DNA"/>
</dbReference>
<proteinExistence type="predicted"/>
<accession>A0A8K1DA81</accession>
<protein>
    <submittedName>
        <fullName evidence="2">Uncharacterized protein</fullName>
    </submittedName>
</protein>
<sequence length="218" mass="22985">MVSPEVTMVSPGPLRFRCPPEFEAVAGGVPLGGPGSELWLIRAPKDFCPQSLEGLPVPLNGLERLRTPAGGDGDNDNDNDDNGATTKLYVLRGAPGGQDCPLLLSPVPSGGSLACAPPLRGSLTITQSFGDPPGTPPRRKRRRKDKGTAGLVALGDTGTMGTETGEGPGPPQDPPMTPQDPPMTPQDPPGTPQDPPQDPEVTKRKKKKKKKHKREEQE</sequence>
<reference evidence="2" key="1">
    <citation type="submission" date="2019-04" db="EMBL/GenBank/DDBJ databases">
        <title>Genome assembly of Zosterops borbonicus 15179.</title>
        <authorList>
            <person name="Leroy T."/>
            <person name="Anselmetti Y."/>
            <person name="Tilak M.-K."/>
            <person name="Nabholz B."/>
        </authorList>
    </citation>
    <scope>NUCLEOTIDE SEQUENCE</scope>
    <source>
        <strain evidence="2">HGM_15179</strain>
        <tissue evidence="2">Muscle</tissue>
    </source>
</reference>
<organism evidence="2 3">
    <name type="scientific">Zosterops borbonicus</name>
    <dbReference type="NCBI Taxonomy" id="364589"/>
    <lineage>
        <taxon>Eukaryota</taxon>
        <taxon>Metazoa</taxon>
        <taxon>Chordata</taxon>
        <taxon>Craniata</taxon>
        <taxon>Vertebrata</taxon>
        <taxon>Euteleostomi</taxon>
        <taxon>Archelosauria</taxon>
        <taxon>Archosauria</taxon>
        <taxon>Dinosauria</taxon>
        <taxon>Saurischia</taxon>
        <taxon>Theropoda</taxon>
        <taxon>Coelurosauria</taxon>
        <taxon>Aves</taxon>
        <taxon>Neognathae</taxon>
        <taxon>Neoaves</taxon>
        <taxon>Telluraves</taxon>
        <taxon>Australaves</taxon>
        <taxon>Passeriformes</taxon>
        <taxon>Sylvioidea</taxon>
        <taxon>Zosteropidae</taxon>
        <taxon>Zosterops</taxon>
    </lineage>
</organism>
<feature type="region of interest" description="Disordered" evidence="1">
    <location>
        <begin position="66"/>
        <end position="85"/>
    </location>
</feature>
<name>A0A8K1DA81_9PASS</name>
<dbReference type="Gene3D" id="6.20.250.70">
    <property type="match status" value="1"/>
</dbReference>
<dbReference type="Pfam" id="PF08208">
    <property type="entry name" value="RNA_polI_A34"/>
    <property type="match status" value="1"/>
</dbReference>
<comment type="caution">
    <text evidence="2">The sequence shown here is derived from an EMBL/GenBank/DDBJ whole genome shotgun (WGS) entry which is preliminary data.</text>
</comment>
<evidence type="ECO:0000313" key="2">
    <source>
        <dbReference type="EMBL" id="TRZ07802.1"/>
    </source>
</evidence>
<keyword evidence="3" id="KW-1185">Reference proteome</keyword>
<gene>
    <name evidence="2" type="ORF">HGM15179_019309</name>
</gene>
<dbReference type="GO" id="GO:0006360">
    <property type="term" value="P:transcription by RNA polymerase I"/>
    <property type="evidence" value="ECO:0007669"/>
    <property type="project" value="InterPro"/>
</dbReference>
<feature type="compositionally biased region" description="Pro residues" evidence="1">
    <location>
        <begin position="168"/>
        <end position="198"/>
    </location>
</feature>
<dbReference type="InterPro" id="IPR013240">
    <property type="entry name" value="DNA-dir_RNA_pol1_su_RPA34"/>
</dbReference>
<dbReference type="AlphaFoldDB" id="A0A8K1DA81"/>